<evidence type="ECO:0000259" key="2">
    <source>
        <dbReference type="Pfam" id="PF18962"/>
    </source>
</evidence>
<dbReference type="InterPro" id="IPR026444">
    <property type="entry name" value="Secre_tail"/>
</dbReference>
<dbReference type="InterPro" id="IPR013783">
    <property type="entry name" value="Ig-like_fold"/>
</dbReference>
<dbReference type="RefSeq" id="WP_379012808.1">
    <property type="nucleotide sequence ID" value="NZ_JBHSDC010000003.1"/>
</dbReference>
<keyword evidence="4" id="KW-1185">Reference proteome</keyword>
<dbReference type="Gene3D" id="2.60.120.200">
    <property type="match status" value="1"/>
</dbReference>
<dbReference type="Gene3D" id="2.60.40.10">
    <property type="entry name" value="Immunoglobulins"/>
    <property type="match status" value="1"/>
</dbReference>
<evidence type="ECO:0000313" key="3">
    <source>
        <dbReference type="EMBL" id="MFC4231379.1"/>
    </source>
</evidence>
<dbReference type="NCBIfam" id="TIGR04183">
    <property type="entry name" value="Por_Secre_tail"/>
    <property type="match status" value="1"/>
</dbReference>
<dbReference type="Proteomes" id="UP001595906">
    <property type="component" value="Unassembled WGS sequence"/>
</dbReference>
<protein>
    <submittedName>
        <fullName evidence="3">T9SS type A sorting domain-containing protein</fullName>
    </submittedName>
</protein>
<evidence type="ECO:0000256" key="1">
    <source>
        <dbReference type="SAM" id="SignalP"/>
    </source>
</evidence>
<organism evidence="3 4">
    <name type="scientific">Parasediminibacterium paludis</name>
    <dbReference type="NCBI Taxonomy" id="908966"/>
    <lineage>
        <taxon>Bacteria</taxon>
        <taxon>Pseudomonadati</taxon>
        <taxon>Bacteroidota</taxon>
        <taxon>Chitinophagia</taxon>
        <taxon>Chitinophagales</taxon>
        <taxon>Chitinophagaceae</taxon>
        <taxon>Parasediminibacterium</taxon>
    </lineage>
</organism>
<keyword evidence="1" id="KW-0732">Signal</keyword>
<feature type="signal peptide" evidence="1">
    <location>
        <begin position="1"/>
        <end position="24"/>
    </location>
</feature>
<proteinExistence type="predicted"/>
<accession>A0ABV8PUW4</accession>
<name>A0ABV8PUW4_9BACT</name>
<gene>
    <name evidence="3" type="ORF">ACFOW1_05725</name>
</gene>
<reference evidence="4" key="1">
    <citation type="journal article" date="2019" name="Int. J. Syst. Evol. Microbiol.">
        <title>The Global Catalogue of Microorganisms (GCM) 10K type strain sequencing project: providing services to taxonomists for standard genome sequencing and annotation.</title>
        <authorList>
            <consortium name="The Broad Institute Genomics Platform"/>
            <consortium name="The Broad Institute Genome Sequencing Center for Infectious Disease"/>
            <person name="Wu L."/>
            <person name="Ma J."/>
        </authorList>
    </citation>
    <scope>NUCLEOTIDE SEQUENCE [LARGE SCALE GENOMIC DNA]</scope>
    <source>
        <strain evidence="4">CECT 8010</strain>
    </source>
</reference>
<dbReference type="EMBL" id="JBHSDC010000003">
    <property type="protein sequence ID" value="MFC4231379.1"/>
    <property type="molecule type" value="Genomic_DNA"/>
</dbReference>
<dbReference type="Pfam" id="PF18962">
    <property type="entry name" value="Por_Secre_tail"/>
    <property type="match status" value="1"/>
</dbReference>
<sequence>MKKKCKLSFVSILLTLIFVCKLQAQTVLEADASGNAYTVINSVLAPGGTAVETPDQTTGGSAAGSHPSFGKHIQMVYDTELGIYVFQFLIHVNSVLDNDVATGDLDRQRVEMKTYAASPANLIGTIGENITYKWSFRLPVGFQPSSNFTHIHQIKAVNGDESTPLFTLTPRYSTSGNTLQLIYSKDSASSTITCKSIPLSSVLGVWVEVTEQLTVGANGTYSISIKRVSDAVELLTYSNSNIQTIRPSNSFIRPKWGIYRSITSASLLRDDSLRIASVSITENQPLPVTIKSFAAKPFRTNNVLLNWQVSNEVNLNTYIVERSNNGSSFLEITSVNAINVAGYNYTDGHPLLGKNYYRLKLLNQDGSFSYSSVELVDIANQSSMQLFPNPAKDLLEVRFTKLTADIATLRLLNYTGQAVKTVIAGNVNQANISLSLEGLASGLYSLQLLNNGQQISTQKIMKL</sequence>
<feature type="domain" description="Secretion system C-terminal sorting" evidence="2">
    <location>
        <begin position="386"/>
        <end position="460"/>
    </location>
</feature>
<evidence type="ECO:0000313" key="4">
    <source>
        <dbReference type="Proteomes" id="UP001595906"/>
    </source>
</evidence>
<feature type="chain" id="PRO_5047500044" evidence="1">
    <location>
        <begin position="25"/>
        <end position="463"/>
    </location>
</feature>
<comment type="caution">
    <text evidence="3">The sequence shown here is derived from an EMBL/GenBank/DDBJ whole genome shotgun (WGS) entry which is preliminary data.</text>
</comment>